<dbReference type="eggNOG" id="COG0262">
    <property type="taxonomic scope" value="Bacteria"/>
</dbReference>
<reference evidence="2 3" key="1">
    <citation type="journal article" date="2013" name="Genome Announc.">
        <title>Genome Sequence of Streptomyces violaceusniger Strain SPC6, a Halotolerant Streptomycete That Exhibits Rapid Growth and Development.</title>
        <authorList>
            <person name="Chen X."/>
            <person name="Zhang B."/>
            <person name="Zhang W."/>
            <person name="Wu X."/>
            <person name="Zhang M."/>
            <person name="Chen T."/>
            <person name="Liu G."/>
            <person name="Dyson P."/>
        </authorList>
    </citation>
    <scope>NUCLEOTIDE SEQUENCE [LARGE SCALE GENOMIC DNA]</scope>
    <source>
        <strain evidence="2 3">SPC6</strain>
    </source>
</reference>
<dbReference type="OrthoDB" id="195113at2"/>
<dbReference type="Pfam" id="PF01872">
    <property type="entry name" value="RibD_C"/>
    <property type="match status" value="1"/>
</dbReference>
<evidence type="ECO:0000259" key="1">
    <source>
        <dbReference type="Pfam" id="PF01872"/>
    </source>
</evidence>
<dbReference type="Gene3D" id="3.40.430.10">
    <property type="entry name" value="Dihydrofolate Reductase, subunit A"/>
    <property type="match status" value="1"/>
</dbReference>
<dbReference type="PANTHER" id="PTHR38011:SF11">
    <property type="entry name" value="2,5-DIAMINO-6-RIBOSYLAMINO-4(3H)-PYRIMIDINONE 5'-PHOSPHATE REDUCTASE"/>
    <property type="match status" value="1"/>
</dbReference>
<sequence>MRTLTYFVACSLDGFIGDPKGDASSMFRFLDEEYVGYLAAEYPETLSVEGRRMVGIEDAPGKHFDTVIQGRASYQLGLDAGMPSPYGHLREIVASRTMETSPHPNVEIISGDLAAHVRALKAEEGPLGIWLCGGAVVAGELMDEIDELVIKSYPHIYGTGMPMFGGASFAVADFTLQDTRAFGNGVVIRRYSRNR</sequence>
<dbReference type="EMBL" id="ASHX02000001">
    <property type="protein sequence ID" value="OEJ94455.1"/>
    <property type="molecule type" value="Genomic_DNA"/>
</dbReference>
<dbReference type="GO" id="GO:0008703">
    <property type="term" value="F:5-amino-6-(5-phosphoribosylamino)uracil reductase activity"/>
    <property type="evidence" value="ECO:0007669"/>
    <property type="project" value="InterPro"/>
</dbReference>
<comment type="caution">
    <text evidence="2">The sequence shown here is derived from an EMBL/GenBank/DDBJ whole genome shotgun (WGS) entry which is preliminary data.</text>
</comment>
<dbReference type="SUPFAM" id="SSF53597">
    <property type="entry name" value="Dihydrofolate reductase-like"/>
    <property type="match status" value="1"/>
</dbReference>
<proteinExistence type="predicted"/>
<evidence type="ECO:0000313" key="2">
    <source>
        <dbReference type="EMBL" id="OEJ94455.1"/>
    </source>
</evidence>
<evidence type="ECO:0000313" key="3">
    <source>
        <dbReference type="Proteomes" id="UP000095329"/>
    </source>
</evidence>
<dbReference type="GO" id="GO:0009231">
    <property type="term" value="P:riboflavin biosynthetic process"/>
    <property type="evidence" value="ECO:0007669"/>
    <property type="project" value="InterPro"/>
</dbReference>
<name>A0A1D3DQ47_9ACTN</name>
<dbReference type="RefSeq" id="WP_023586612.1">
    <property type="nucleotide sequence ID" value="NZ_ASHX02000001.1"/>
</dbReference>
<feature type="domain" description="Bacterial bifunctional deaminase-reductase C-terminal" evidence="1">
    <location>
        <begin position="3"/>
        <end position="187"/>
    </location>
</feature>
<accession>A0A1D3DQ47</accession>
<dbReference type="AlphaFoldDB" id="A0A1D3DQ47"/>
<protein>
    <submittedName>
        <fullName evidence="2">Deaminase</fullName>
    </submittedName>
</protein>
<organism evidence="2 3">
    <name type="scientific">Streptomyces thermolilacinus SPC6</name>
    <dbReference type="NCBI Taxonomy" id="1306406"/>
    <lineage>
        <taxon>Bacteria</taxon>
        <taxon>Bacillati</taxon>
        <taxon>Actinomycetota</taxon>
        <taxon>Actinomycetes</taxon>
        <taxon>Kitasatosporales</taxon>
        <taxon>Streptomycetaceae</taxon>
        <taxon>Streptomyces</taxon>
    </lineage>
</organism>
<dbReference type="PANTHER" id="PTHR38011">
    <property type="entry name" value="DIHYDROFOLATE REDUCTASE FAMILY PROTEIN (AFU_ORTHOLOGUE AFUA_8G06820)"/>
    <property type="match status" value="1"/>
</dbReference>
<dbReference type="Proteomes" id="UP000095329">
    <property type="component" value="Unassembled WGS sequence"/>
</dbReference>
<gene>
    <name evidence="2" type="ORF">J116_008215</name>
</gene>
<keyword evidence="3" id="KW-1185">Reference proteome</keyword>
<dbReference type="STRING" id="1306406.J116_008215"/>
<dbReference type="InterPro" id="IPR024072">
    <property type="entry name" value="DHFR-like_dom_sf"/>
</dbReference>
<dbReference type="InterPro" id="IPR050765">
    <property type="entry name" value="Riboflavin_Biosynth_HTPR"/>
</dbReference>
<dbReference type="InterPro" id="IPR002734">
    <property type="entry name" value="RibDG_C"/>
</dbReference>